<evidence type="ECO:0000313" key="2">
    <source>
        <dbReference type="Proteomes" id="UP000584824"/>
    </source>
</evidence>
<dbReference type="AlphaFoldDB" id="A0A7W6P276"/>
<proteinExistence type="predicted"/>
<dbReference type="RefSeq" id="WP_183793630.1">
    <property type="nucleotide sequence ID" value="NZ_JACIDU010000013.1"/>
</dbReference>
<sequence>MPTLVMLGNLKIQVFAGDHNPPHFHVVSPDREALIRIADFAVIAGALSGREYKLAVEWASSNKERLEHEWYRLNP</sequence>
<name>A0A7W6P276_9HYPH</name>
<dbReference type="InterPro" id="IPR025427">
    <property type="entry name" value="DUF4160"/>
</dbReference>
<evidence type="ECO:0000313" key="1">
    <source>
        <dbReference type="EMBL" id="MBB4104542.1"/>
    </source>
</evidence>
<protein>
    <recommendedName>
        <fullName evidence="3">DUF4160 domain-containing protein</fullName>
    </recommendedName>
</protein>
<gene>
    <name evidence="1" type="ORF">GGQ66_003120</name>
</gene>
<dbReference type="Pfam" id="PF13711">
    <property type="entry name" value="DUF4160"/>
    <property type="match status" value="1"/>
</dbReference>
<keyword evidence="2" id="KW-1185">Reference proteome</keyword>
<reference evidence="1 2" key="1">
    <citation type="submission" date="2020-08" db="EMBL/GenBank/DDBJ databases">
        <title>Genomic Encyclopedia of Type Strains, Phase IV (KMG-IV): sequencing the most valuable type-strain genomes for metagenomic binning, comparative biology and taxonomic classification.</title>
        <authorList>
            <person name="Goeker M."/>
        </authorList>
    </citation>
    <scope>NUCLEOTIDE SEQUENCE [LARGE SCALE GENOMIC DNA]</scope>
    <source>
        <strain evidence="1 2">DSM 26385</strain>
    </source>
</reference>
<comment type="caution">
    <text evidence="1">The sequence shown here is derived from an EMBL/GenBank/DDBJ whole genome shotgun (WGS) entry which is preliminary data.</text>
</comment>
<evidence type="ECO:0008006" key="3">
    <source>
        <dbReference type="Google" id="ProtNLM"/>
    </source>
</evidence>
<organism evidence="1 2">
    <name type="scientific">Allorhizobium borbori</name>
    <dbReference type="NCBI Taxonomy" id="485907"/>
    <lineage>
        <taxon>Bacteria</taxon>
        <taxon>Pseudomonadati</taxon>
        <taxon>Pseudomonadota</taxon>
        <taxon>Alphaproteobacteria</taxon>
        <taxon>Hyphomicrobiales</taxon>
        <taxon>Rhizobiaceae</taxon>
        <taxon>Rhizobium/Agrobacterium group</taxon>
        <taxon>Allorhizobium</taxon>
    </lineage>
</organism>
<dbReference type="Proteomes" id="UP000584824">
    <property type="component" value="Unassembled WGS sequence"/>
</dbReference>
<dbReference type="EMBL" id="JACIDU010000013">
    <property type="protein sequence ID" value="MBB4104542.1"/>
    <property type="molecule type" value="Genomic_DNA"/>
</dbReference>
<accession>A0A7W6P276</accession>